<comment type="caution">
    <text evidence="2">The sequence shown here is derived from an EMBL/GenBank/DDBJ whole genome shotgun (WGS) entry which is preliminary data.</text>
</comment>
<dbReference type="InterPro" id="IPR032675">
    <property type="entry name" value="LRR_dom_sf"/>
</dbReference>
<evidence type="ECO:0000313" key="3">
    <source>
        <dbReference type="Proteomes" id="UP000288805"/>
    </source>
</evidence>
<dbReference type="InterPro" id="IPR050232">
    <property type="entry name" value="FBL13/AtMIF1-like"/>
</dbReference>
<dbReference type="AlphaFoldDB" id="A0A438G4B6"/>
<dbReference type="InterPro" id="IPR006566">
    <property type="entry name" value="FBD"/>
</dbReference>
<dbReference type="SUPFAM" id="SSF52047">
    <property type="entry name" value="RNI-like"/>
    <property type="match status" value="1"/>
</dbReference>
<dbReference type="InterPro" id="IPR013101">
    <property type="entry name" value="LRR_PRU1-like"/>
</dbReference>
<reference evidence="2 3" key="1">
    <citation type="journal article" date="2018" name="PLoS Genet.">
        <title>Population sequencing reveals clonal diversity and ancestral inbreeding in the grapevine cultivar Chardonnay.</title>
        <authorList>
            <person name="Roach M.J."/>
            <person name="Johnson D.L."/>
            <person name="Bohlmann J."/>
            <person name="van Vuuren H.J."/>
            <person name="Jones S.J."/>
            <person name="Pretorius I.S."/>
            <person name="Schmidt S.A."/>
            <person name="Borneman A.R."/>
        </authorList>
    </citation>
    <scope>NUCLEOTIDE SEQUENCE [LARGE SCALE GENOMIC DNA]</scope>
    <source>
        <strain evidence="3">cv. Chardonnay</strain>
        <tissue evidence="2">Leaf</tissue>
    </source>
</reference>
<dbReference type="Proteomes" id="UP000288805">
    <property type="component" value="Unassembled WGS sequence"/>
</dbReference>
<dbReference type="EMBL" id="QGNW01000606">
    <property type="protein sequence ID" value="RVW67054.1"/>
    <property type="molecule type" value="Genomic_DNA"/>
</dbReference>
<accession>A0A438G4B6</accession>
<feature type="domain" description="FBD" evidence="1">
    <location>
        <begin position="290"/>
        <end position="361"/>
    </location>
</feature>
<dbReference type="SMART" id="SM00579">
    <property type="entry name" value="FBD"/>
    <property type="match status" value="1"/>
</dbReference>
<dbReference type="Pfam" id="PF08387">
    <property type="entry name" value="FBD"/>
    <property type="match status" value="1"/>
</dbReference>
<name>A0A438G4B6_VITVI</name>
<dbReference type="Gene3D" id="3.80.10.10">
    <property type="entry name" value="Ribonuclease Inhibitor"/>
    <property type="match status" value="1"/>
</dbReference>
<evidence type="ECO:0000313" key="2">
    <source>
        <dbReference type="EMBL" id="RVW67054.1"/>
    </source>
</evidence>
<dbReference type="PANTHER" id="PTHR31900:SF34">
    <property type="entry name" value="EMB|CAB62440.1-RELATED"/>
    <property type="match status" value="1"/>
</dbReference>
<protein>
    <submittedName>
        <fullName evidence="2">Putative F-box/FBD/LRR-repeat protein</fullName>
    </submittedName>
</protein>
<dbReference type="Pfam" id="PF07723">
    <property type="entry name" value="LRR_2"/>
    <property type="match status" value="1"/>
</dbReference>
<sequence>MNFFVISFRFFPPNLCVGTSILSKRWRYLWASVPILDFDDELWLNPSTLVELEERIIMFQNFVDGVLRHSEVSCIKKFRLGYRDNNLDSVYSWICIALERRVQELDLHLLIDWGLKALHLKSVEYSDDDSIQKLLSGCPVLEELVIEREERDNHITDYLSKDYFVKDLPSLVKAFIDVEQDSEEFEESPHNGGISYHGPIYELLGRISNVKCLSLTGVTLDSLSGTIGDYKLPTFHNMTRLEFLFIGGFNWDFLPNFLHSSPNLEALVIETGYTNELIPEGWLMPLQVPACLVLHLKEIEIRRIVGEDYELEAVEYLLKNAEVLQQMTIDCHESYMDQEFCVCKKLLGLPRGSRSCQLTILCSCGDTPFC</sequence>
<organism evidence="2 3">
    <name type="scientific">Vitis vinifera</name>
    <name type="common">Grape</name>
    <dbReference type="NCBI Taxonomy" id="29760"/>
    <lineage>
        <taxon>Eukaryota</taxon>
        <taxon>Viridiplantae</taxon>
        <taxon>Streptophyta</taxon>
        <taxon>Embryophyta</taxon>
        <taxon>Tracheophyta</taxon>
        <taxon>Spermatophyta</taxon>
        <taxon>Magnoliopsida</taxon>
        <taxon>eudicotyledons</taxon>
        <taxon>Gunneridae</taxon>
        <taxon>Pentapetalae</taxon>
        <taxon>rosids</taxon>
        <taxon>Vitales</taxon>
        <taxon>Vitaceae</taxon>
        <taxon>Viteae</taxon>
        <taxon>Vitis</taxon>
    </lineage>
</organism>
<evidence type="ECO:0000259" key="1">
    <source>
        <dbReference type="SMART" id="SM00579"/>
    </source>
</evidence>
<dbReference type="PANTHER" id="PTHR31900">
    <property type="entry name" value="F-BOX/RNI SUPERFAMILY PROTEIN-RELATED"/>
    <property type="match status" value="1"/>
</dbReference>
<gene>
    <name evidence="2" type="primary">VvCHDp001288_1</name>
    <name evidence="2" type="ORF">CK203_066098</name>
</gene>
<proteinExistence type="predicted"/>